<dbReference type="InterPro" id="IPR051558">
    <property type="entry name" value="Metallophosphoesterase_PAP"/>
</dbReference>
<dbReference type="AlphaFoldDB" id="A0A915L500"/>
<name>A0A915L500_ROMCU</name>
<evidence type="ECO:0000256" key="2">
    <source>
        <dbReference type="ARBA" id="ARBA00022801"/>
    </source>
</evidence>
<organism evidence="4 5">
    <name type="scientific">Romanomermis culicivorax</name>
    <name type="common">Nematode worm</name>
    <dbReference type="NCBI Taxonomy" id="13658"/>
    <lineage>
        <taxon>Eukaryota</taxon>
        <taxon>Metazoa</taxon>
        <taxon>Ecdysozoa</taxon>
        <taxon>Nematoda</taxon>
        <taxon>Enoplea</taxon>
        <taxon>Dorylaimia</taxon>
        <taxon>Mermithida</taxon>
        <taxon>Mermithoidea</taxon>
        <taxon>Mermithidae</taxon>
        <taxon>Romanomermis</taxon>
    </lineage>
</organism>
<evidence type="ECO:0000256" key="1">
    <source>
        <dbReference type="ARBA" id="ARBA00022729"/>
    </source>
</evidence>
<feature type="domain" description="Calcineurin-like phosphoesterase" evidence="3">
    <location>
        <begin position="2"/>
        <end position="133"/>
    </location>
</feature>
<evidence type="ECO:0000259" key="3">
    <source>
        <dbReference type="Pfam" id="PF00149"/>
    </source>
</evidence>
<evidence type="ECO:0000313" key="5">
    <source>
        <dbReference type="WBParaSite" id="nRc.2.0.1.t46160-RA"/>
    </source>
</evidence>
<keyword evidence="4" id="KW-1185">Reference proteome</keyword>
<dbReference type="Gene3D" id="3.60.21.10">
    <property type="match status" value="1"/>
</dbReference>
<sequence length="218" mass="24845">MAGNHDHYGNIMGQIGYTAINDRWIFPWLYYKLSYDLNDGTNIDLIVIDTVVLCEFGHKFGRRKPHTYKIVEVHWKWIENQLNKSKAHYIFVSGHNPVYSIGSHGPTKCLIDKLKPMLEKYHVAAYFSGHDHNLQVVSGAGGFASRRLRHIDDVPDGSSIFHYPDSPVEIIHNKTNPNSTKGGFVLVRVDKSKAEFIFYNGRKDIVYSFSVGPRAVSH</sequence>
<dbReference type="InterPro" id="IPR029052">
    <property type="entry name" value="Metallo-depent_PP-like"/>
</dbReference>
<dbReference type="WBParaSite" id="nRc.2.0.1.t46160-RA">
    <property type="protein sequence ID" value="nRc.2.0.1.t46160-RA"/>
    <property type="gene ID" value="nRc.2.0.1.g46160"/>
</dbReference>
<reference evidence="5" key="1">
    <citation type="submission" date="2022-11" db="UniProtKB">
        <authorList>
            <consortium name="WormBaseParasite"/>
        </authorList>
    </citation>
    <scope>IDENTIFICATION</scope>
</reference>
<dbReference type="GO" id="GO:0016787">
    <property type="term" value="F:hydrolase activity"/>
    <property type="evidence" value="ECO:0007669"/>
    <property type="project" value="UniProtKB-KW"/>
</dbReference>
<keyword evidence="1" id="KW-0732">Signal</keyword>
<dbReference type="Pfam" id="PF00149">
    <property type="entry name" value="Metallophos"/>
    <property type="match status" value="1"/>
</dbReference>
<evidence type="ECO:0000313" key="4">
    <source>
        <dbReference type="Proteomes" id="UP000887565"/>
    </source>
</evidence>
<keyword evidence="2" id="KW-0378">Hydrolase</keyword>
<dbReference type="Proteomes" id="UP000887565">
    <property type="component" value="Unplaced"/>
</dbReference>
<proteinExistence type="predicted"/>
<dbReference type="SUPFAM" id="SSF56300">
    <property type="entry name" value="Metallo-dependent phosphatases"/>
    <property type="match status" value="1"/>
</dbReference>
<accession>A0A915L500</accession>
<dbReference type="PANTHER" id="PTHR10161:SF14">
    <property type="entry name" value="TARTRATE-RESISTANT ACID PHOSPHATASE TYPE 5"/>
    <property type="match status" value="1"/>
</dbReference>
<dbReference type="PANTHER" id="PTHR10161">
    <property type="entry name" value="TARTRATE-RESISTANT ACID PHOSPHATASE TYPE 5"/>
    <property type="match status" value="1"/>
</dbReference>
<dbReference type="InterPro" id="IPR004843">
    <property type="entry name" value="Calcineurin-like_PHP"/>
</dbReference>
<protein>
    <submittedName>
        <fullName evidence="5">Calcineurin-like phosphoesterase domain-containing protein</fullName>
    </submittedName>
</protein>